<evidence type="ECO:0000256" key="3">
    <source>
        <dbReference type="RuleBase" id="RU003694"/>
    </source>
</evidence>
<dbReference type="PANTHER" id="PTHR11712">
    <property type="entry name" value="POLYKETIDE SYNTHASE-RELATED"/>
    <property type="match status" value="1"/>
</dbReference>
<dbReference type="eggNOG" id="COG0304">
    <property type="taxonomic scope" value="Bacteria"/>
</dbReference>
<evidence type="ECO:0000313" key="6">
    <source>
        <dbReference type="EMBL" id="CBG73976.1"/>
    </source>
</evidence>
<feature type="region of interest" description="Disordered" evidence="4">
    <location>
        <begin position="112"/>
        <end position="139"/>
    </location>
</feature>
<dbReference type="Pfam" id="PF00109">
    <property type="entry name" value="ketoacyl-synt"/>
    <property type="match status" value="1"/>
</dbReference>
<organism evidence="6 7">
    <name type="scientific">Streptomyces scabiei (strain 87.22)</name>
    <dbReference type="NCBI Taxonomy" id="680198"/>
    <lineage>
        <taxon>Bacteria</taxon>
        <taxon>Bacillati</taxon>
        <taxon>Actinomycetota</taxon>
        <taxon>Actinomycetes</taxon>
        <taxon>Kitasatosporales</taxon>
        <taxon>Streptomycetaceae</taxon>
        <taxon>Streptomyces</taxon>
    </lineage>
</organism>
<evidence type="ECO:0000259" key="5">
    <source>
        <dbReference type="PROSITE" id="PS52004"/>
    </source>
</evidence>
<dbReference type="InterPro" id="IPR020841">
    <property type="entry name" value="PKS_Beta-ketoAc_synthase_dom"/>
</dbReference>
<feature type="domain" description="Ketosynthase family 3 (KS3)" evidence="5">
    <location>
        <begin position="1"/>
        <end position="415"/>
    </location>
</feature>
<dbReference type="InterPro" id="IPR014030">
    <property type="entry name" value="Ketoacyl_synth_N"/>
</dbReference>
<dbReference type="InterPro" id="IPR014031">
    <property type="entry name" value="Ketoacyl_synth_C"/>
</dbReference>
<dbReference type="InterPro" id="IPR000794">
    <property type="entry name" value="Beta-ketoacyl_synthase"/>
</dbReference>
<dbReference type="STRING" id="680198.SCAB_69821"/>
<dbReference type="SMART" id="SM00825">
    <property type="entry name" value="PKS_KS"/>
    <property type="match status" value="1"/>
</dbReference>
<dbReference type="InterPro" id="IPR016039">
    <property type="entry name" value="Thiolase-like"/>
</dbReference>
<dbReference type="Gene3D" id="3.40.47.10">
    <property type="match status" value="2"/>
</dbReference>
<protein>
    <submittedName>
        <fullName evidence="6">Putative secondary metabolite synthesis protein</fullName>
    </submittedName>
</protein>
<dbReference type="GO" id="GO:0006633">
    <property type="term" value="P:fatty acid biosynthetic process"/>
    <property type="evidence" value="ECO:0007669"/>
    <property type="project" value="TreeGrafter"/>
</dbReference>
<dbReference type="AlphaFoldDB" id="C9YY74"/>
<evidence type="ECO:0000313" key="7">
    <source>
        <dbReference type="Proteomes" id="UP000001444"/>
    </source>
</evidence>
<keyword evidence="7" id="KW-1185">Reference proteome</keyword>
<keyword evidence="2 3" id="KW-0808">Transferase</keyword>
<dbReference type="Pfam" id="PF02801">
    <property type="entry name" value="Ketoacyl-synt_C"/>
    <property type="match status" value="1"/>
</dbReference>
<evidence type="ECO:0000256" key="2">
    <source>
        <dbReference type="ARBA" id="ARBA00022679"/>
    </source>
</evidence>
<sequence>MTALTGDVTVTGFGVRTAFGAGADALRRGVFAGVPSFAPTTRFDTGPYRTPMAGAAPDGADAAEHRALRPALAHCGREALDMAGLPTGTQAAVLLGIAGDCTGITRFWREAAGPRGGAGPADPEGGADAPASNGNGDGDAVAQLADAVPAHLAESLAHSLGLTGPRLTFTNACVASAAAIIHACRLISSGRADVAVCAGGYLVEEETFGKFDSGRALSRDGLVRPFSADRTGLLLGDGVAAVVLESAEHARRRGARPLAGVTGWGAATDAHHIAQPHPEGVGLARAARQALRLAGDPDGAALGYVNAHGTGTRYNDGAETRGLRAALGERAESVPVSSTKGTTGHLLEAAGVVEFVITVLALMDGVLPPTANLTRPDPECDLDYVPNRPRQADLRRALTINAAFGGANTALVLERP</sequence>
<dbReference type="SUPFAM" id="SSF53901">
    <property type="entry name" value="Thiolase-like"/>
    <property type="match status" value="2"/>
</dbReference>
<comment type="similarity">
    <text evidence="1 3">Belongs to the thiolase-like superfamily. Beta-ketoacyl-ACP synthases family.</text>
</comment>
<dbReference type="GO" id="GO:0005829">
    <property type="term" value="C:cytosol"/>
    <property type="evidence" value="ECO:0007669"/>
    <property type="project" value="TreeGrafter"/>
</dbReference>
<dbReference type="EMBL" id="FN554889">
    <property type="protein sequence ID" value="CBG73976.1"/>
    <property type="molecule type" value="Genomic_DNA"/>
</dbReference>
<dbReference type="HOGENOM" id="CLU_000022_69_0_11"/>
<proteinExistence type="inferred from homology"/>
<dbReference type="KEGG" id="scb:SCAB_69821"/>
<accession>C9YY74</accession>
<dbReference type="Proteomes" id="UP000001444">
    <property type="component" value="Chromosome"/>
</dbReference>
<dbReference type="GO" id="GO:0004315">
    <property type="term" value="F:3-oxoacyl-[acyl-carrier-protein] synthase activity"/>
    <property type="evidence" value="ECO:0007669"/>
    <property type="project" value="TreeGrafter"/>
</dbReference>
<evidence type="ECO:0000256" key="1">
    <source>
        <dbReference type="ARBA" id="ARBA00008467"/>
    </source>
</evidence>
<feature type="compositionally biased region" description="Low complexity" evidence="4">
    <location>
        <begin position="120"/>
        <end position="131"/>
    </location>
</feature>
<dbReference type="CDD" id="cd00834">
    <property type="entry name" value="KAS_I_II"/>
    <property type="match status" value="1"/>
</dbReference>
<name>C9YY74_STRSW</name>
<gene>
    <name evidence="6" type="ordered locus">SCAB_69821</name>
</gene>
<dbReference type="PANTHER" id="PTHR11712:SF336">
    <property type="entry name" value="3-OXOACYL-[ACYL-CARRIER-PROTEIN] SYNTHASE, MITOCHONDRIAL"/>
    <property type="match status" value="1"/>
</dbReference>
<reference evidence="6 7" key="1">
    <citation type="journal article" date="2010" name="Mol. Plant Microbe Interact.">
        <title>Streptomyces scabies 87-22 contains a coronafacic acid-like biosynthetic cluster that contributes to plant-microbe interactions.</title>
        <authorList>
            <person name="Bignell D.R."/>
            <person name="Seipke R.F."/>
            <person name="Huguet-Tapia J.C."/>
            <person name="Chambers A.H."/>
            <person name="Parry R.J."/>
            <person name="Loria R."/>
        </authorList>
    </citation>
    <scope>NUCLEOTIDE SEQUENCE [LARGE SCALE GENOMIC DNA]</scope>
    <source>
        <strain evidence="6 7">87.22</strain>
    </source>
</reference>
<dbReference type="PROSITE" id="PS52004">
    <property type="entry name" value="KS3_2"/>
    <property type="match status" value="1"/>
</dbReference>
<evidence type="ECO:0000256" key="4">
    <source>
        <dbReference type="SAM" id="MobiDB-lite"/>
    </source>
</evidence>